<evidence type="ECO:0000313" key="3">
    <source>
        <dbReference type="Proteomes" id="UP000638732"/>
    </source>
</evidence>
<feature type="chain" id="PRO_5037743143" evidence="1">
    <location>
        <begin position="18"/>
        <end position="208"/>
    </location>
</feature>
<proteinExistence type="predicted"/>
<keyword evidence="3" id="KW-1185">Reference proteome</keyword>
<evidence type="ECO:0000256" key="1">
    <source>
        <dbReference type="SAM" id="SignalP"/>
    </source>
</evidence>
<sequence>MKRYALAVALISGLIYAGCKSGNKSSMPTDSVPSKTIDEAKMDPDTTDTIPVEYYDTCTFRRVAVDTVREGLQKRYADDLSKKVIDSMSRRFMIYEYDLNDDGIKEIFVGFTGPYFCGSGGCSFLIMDNAGKVITQFSVSDYPIIIANSKTNGWKDLIIQSNHKNHIMRFNGTKYPSNPSIQPVFDIPPGNLKKVLNYPHDPYPMFRF</sequence>
<dbReference type="EMBL" id="WWEO01000044">
    <property type="protein sequence ID" value="NCD71156.1"/>
    <property type="molecule type" value="Genomic_DNA"/>
</dbReference>
<name>A0A966DV62_9SPHI</name>
<comment type="caution">
    <text evidence="2">The sequence shown here is derived from an EMBL/GenBank/DDBJ whole genome shotgun (WGS) entry which is preliminary data.</text>
</comment>
<feature type="signal peptide" evidence="1">
    <location>
        <begin position="1"/>
        <end position="17"/>
    </location>
</feature>
<evidence type="ECO:0000313" key="2">
    <source>
        <dbReference type="EMBL" id="NCD71156.1"/>
    </source>
</evidence>
<dbReference type="Proteomes" id="UP000638732">
    <property type="component" value="Unassembled WGS sequence"/>
</dbReference>
<protein>
    <submittedName>
        <fullName evidence="2">Uncharacterized protein</fullName>
    </submittedName>
</protein>
<organism evidence="2 3">
    <name type="scientific">Mucilaginibacter agri</name>
    <dbReference type="NCBI Taxonomy" id="2695265"/>
    <lineage>
        <taxon>Bacteria</taxon>
        <taxon>Pseudomonadati</taxon>
        <taxon>Bacteroidota</taxon>
        <taxon>Sphingobacteriia</taxon>
        <taxon>Sphingobacteriales</taxon>
        <taxon>Sphingobacteriaceae</taxon>
        <taxon>Mucilaginibacter</taxon>
    </lineage>
</organism>
<accession>A0A966DV62</accession>
<dbReference type="RefSeq" id="WP_166587129.1">
    <property type="nucleotide sequence ID" value="NZ_WWEO01000044.1"/>
</dbReference>
<reference evidence="2" key="2">
    <citation type="submission" date="2020-10" db="EMBL/GenBank/DDBJ databases">
        <title>Mucilaginibacter sp. nov., isolated from soil.</title>
        <authorList>
            <person name="Jeon C.O."/>
        </authorList>
    </citation>
    <scope>NUCLEOTIDE SEQUENCE</scope>
    <source>
        <strain evidence="2">R11</strain>
    </source>
</reference>
<dbReference type="AlphaFoldDB" id="A0A966DV62"/>
<keyword evidence="1" id="KW-0732">Signal</keyword>
<gene>
    <name evidence="2" type="ORF">GSY63_17450</name>
</gene>
<reference evidence="2" key="1">
    <citation type="submission" date="2020-01" db="EMBL/GenBank/DDBJ databases">
        <authorList>
            <person name="Seo Y.L."/>
        </authorList>
    </citation>
    <scope>NUCLEOTIDE SEQUENCE</scope>
    <source>
        <strain evidence="2">R11</strain>
    </source>
</reference>